<dbReference type="EMBL" id="SKBQ01000032">
    <property type="protein sequence ID" value="TPX13758.1"/>
    <property type="molecule type" value="Genomic_DNA"/>
</dbReference>
<evidence type="ECO:0000256" key="11">
    <source>
        <dbReference type="SAM" id="MobiDB-lite"/>
    </source>
</evidence>
<comment type="function">
    <text evidence="9">PPIases accelerate the folding of proteins. It catalyzes the cis-trans isomerization of proline imidic peptide bonds in oligopeptides. Acts as a regulatory subunit for PP2A-like phosphatases modulating their activity or substrate specificity, probably by inducing a conformational change in the catalytic subunit, a direct target of the PPIase. Can reactivate inactive phosphatase PP2A-phosphatase methylesterase complexes (PP2Ai) in presence of ATP and Mg(2+) by dissociating the inactive form from the complex.</text>
</comment>
<protein>
    <recommendedName>
        <fullName evidence="10">Serine/threonine-protein phosphatase 2A activator</fullName>
        <ecNumber evidence="10">5.2.1.8</ecNumber>
    </recommendedName>
    <alternativeName>
        <fullName evidence="10">Phosphotyrosyl phosphatase activator</fullName>
    </alternativeName>
</protein>
<feature type="compositionally biased region" description="Low complexity" evidence="11">
    <location>
        <begin position="100"/>
        <end position="118"/>
    </location>
</feature>
<evidence type="ECO:0000256" key="5">
    <source>
        <dbReference type="ARBA" id="ARBA00022490"/>
    </source>
</evidence>
<evidence type="ECO:0000256" key="3">
    <source>
        <dbReference type="ARBA" id="ARBA00004496"/>
    </source>
</evidence>
<evidence type="ECO:0000313" key="12">
    <source>
        <dbReference type="EMBL" id="TPX13758.1"/>
    </source>
</evidence>
<dbReference type="GO" id="GO:0005634">
    <property type="term" value="C:nucleus"/>
    <property type="evidence" value="ECO:0007669"/>
    <property type="project" value="UniProtKB-SubCell"/>
</dbReference>
<name>A0A507BAF3_9PEZI</name>
<dbReference type="InterPro" id="IPR043170">
    <property type="entry name" value="PTPA_C_lid"/>
</dbReference>
<feature type="compositionally biased region" description="Gly residues" evidence="11">
    <location>
        <begin position="471"/>
        <end position="483"/>
    </location>
</feature>
<comment type="subcellular location">
    <subcellularLocation>
        <location evidence="3 10">Cytoplasm</location>
    </subcellularLocation>
    <subcellularLocation>
        <location evidence="2">Nucleus</location>
    </subcellularLocation>
</comment>
<evidence type="ECO:0000256" key="7">
    <source>
        <dbReference type="ARBA" id="ARBA00023235"/>
    </source>
</evidence>
<dbReference type="FunCoup" id="A0A507BAF3">
    <property type="interactions" value="82"/>
</dbReference>
<feature type="compositionally biased region" description="Gly residues" evidence="11">
    <location>
        <begin position="507"/>
        <end position="518"/>
    </location>
</feature>
<dbReference type="InterPro" id="IPR037218">
    <property type="entry name" value="PTPA_sf"/>
</dbReference>
<keyword evidence="8" id="KW-0539">Nucleus</keyword>
<accession>A0A507BAF3</accession>
<feature type="region of interest" description="Disordered" evidence="11">
    <location>
        <begin position="96"/>
        <end position="130"/>
    </location>
</feature>
<dbReference type="RefSeq" id="XP_030995469.1">
    <property type="nucleotide sequence ID" value="XM_031140540.1"/>
</dbReference>
<dbReference type="AlphaFoldDB" id="A0A507BAF3"/>
<evidence type="ECO:0000256" key="6">
    <source>
        <dbReference type="ARBA" id="ARBA00023110"/>
    </source>
</evidence>
<evidence type="ECO:0000313" key="13">
    <source>
        <dbReference type="Proteomes" id="UP000319257"/>
    </source>
</evidence>
<keyword evidence="13" id="KW-1185">Reference proteome</keyword>
<dbReference type="Gene3D" id="1.20.120.1150">
    <property type="match status" value="1"/>
</dbReference>
<keyword evidence="5 10" id="KW-0963">Cytoplasm</keyword>
<dbReference type="OrthoDB" id="16120at2759"/>
<keyword evidence="6 10" id="KW-0697">Rotamase</keyword>
<dbReference type="GO" id="GO:0003755">
    <property type="term" value="F:peptidyl-prolyl cis-trans isomerase activity"/>
    <property type="evidence" value="ECO:0007669"/>
    <property type="project" value="UniProtKB-KW"/>
</dbReference>
<dbReference type="STRING" id="1093900.A0A507BAF3"/>
<dbReference type="GO" id="GO:0008160">
    <property type="term" value="F:protein tyrosine phosphatase activator activity"/>
    <property type="evidence" value="ECO:0007669"/>
    <property type="project" value="TreeGrafter"/>
</dbReference>
<feature type="compositionally biased region" description="Pro residues" evidence="11">
    <location>
        <begin position="1"/>
        <end position="18"/>
    </location>
</feature>
<evidence type="ECO:0000256" key="2">
    <source>
        <dbReference type="ARBA" id="ARBA00004123"/>
    </source>
</evidence>
<feature type="region of interest" description="Disordered" evidence="11">
    <location>
        <begin position="450"/>
        <end position="548"/>
    </location>
</feature>
<dbReference type="FunFam" id="1.20.120.1150:FF:000003">
    <property type="entry name" value="Serine/threonine-protein phosphatase 2A activator"/>
    <property type="match status" value="1"/>
</dbReference>
<evidence type="ECO:0000256" key="10">
    <source>
        <dbReference type="RuleBase" id="RU361210"/>
    </source>
</evidence>
<comment type="caution">
    <text evidence="12">The sequence shown here is derived from an EMBL/GenBank/DDBJ whole genome shotgun (WGS) entry which is preliminary data.</text>
</comment>
<proteinExistence type="inferred from homology"/>
<evidence type="ECO:0000256" key="9">
    <source>
        <dbReference type="ARBA" id="ARBA00025287"/>
    </source>
</evidence>
<dbReference type="Proteomes" id="UP000319257">
    <property type="component" value="Unassembled WGS sequence"/>
</dbReference>
<dbReference type="PANTHER" id="PTHR10012">
    <property type="entry name" value="SERINE/THREONINE-PROTEIN PHOSPHATASE 2A REGULATORY SUBUNIT B"/>
    <property type="match status" value="1"/>
</dbReference>
<dbReference type="InParanoid" id="A0A507BAF3"/>
<evidence type="ECO:0000256" key="4">
    <source>
        <dbReference type="ARBA" id="ARBA00011019"/>
    </source>
</evidence>
<evidence type="ECO:0000256" key="8">
    <source>
        <dbReference type="ARBA" id="ARBA00023242"/>
    </source>
</evidence>
<comment type="catalytic activity">
    <reaction evidence="1 10">
        <text>[protein]-peptidylproline (omega=180) = [protein]-peptidylproline (omega=0)</text>
        <dbReference type="Rhea" id="RHEA:16237"/>
        <dbReference type="Rhea" id="RHEA-COMP:10747"/>
        <dbReference type="Rhea" id="RHEA-COMP:10748"/>
        <dbReference type="ChEBI" id="CHEBI:83833"/>
        <dbReference type="ChEBI" id="CHEBI:83834"/>
        <dbReference type="EC" id="5.2.1.8"/>
    </reaction>
</comment>
<dbReference type="GO" id="GO:0000159">
    <property type="term" value="C:protein phosphatase type 2A complex"/>
    <property type="evidence" value="ECO:0007669"/>
    <property type="project" value="TreeGrafter"/>
</dbReference>
<reference evidence="12 13" key="1">
    <citation type="submission" date="2019-06" db="EMBL/GenBank/DDBJ databases">
        <title>Draft genome sequence of the filamentous fungus Phialemoniopsis curvata isolated from diesel fuel.</title>
        <authorList>
            <person name="Varaljay V.A."/>
            <person name="Lyon W.J."/>
            <person name="Crouch A.L."/>
            <person name="Drake C.E."/>
            <person name="Hollomon J.M."/>
            <person name="Nadeau L.J."/>
            <person name="Nunn H.S."/>
            <person name="Stevenson B.S."/>
            <person name="Bojanowski C.L."/>
            <person name="Crookes-Goodson W.J."/>
        </authorList>
    </citation>
    <scope>NUCLEOTIDE SEQUENCE [LARGE SCALE GENOMIC DNA]</scope>
    <source>
        <strain evidence="12 13">D216</strain>
    </source>
</reference>
<keyword evidence="7 10" id="KW-0413">Isomerase</keyword>
<sequence length="548" mass="57227">MDPPPAPSQTKLPPPPPTTATATTTMPAPPPPAAPVVQTPRSLPRLEILDPSKPHAFSRPSKRINEGADVAHFSVSLAYRDIGLFLMQLNHAVCPRRQKQQQQQPPQDQQQSQQQPPQSGSLAALRSPAGRGHAGAVKAFTIGSTRDPPPVKAMQALLERAGALVDDAPPDPGPRRFGNVAFRTWHRLLEDRVDGLLREHVGEDVLSFGRAGASGAAGDSADGEGPATALDELRAYFLGGFGSCQRLDYGTGHELSFFAFLGCLWKLGFFGSRDASEGEELERSIVLGVIEPYLVIVRRLIQTYTLEPAGSHGVWGLDDHSFMPYIFGSAQLAAPLADPADPVPQAGSLPRAPRPGDITKDELVAAYRGEYMYFSAVGFIDDVKTGPFWEHSPVLYDVSGVKDGWAKINKGMLKMYDAEVLAKFPVVQHFPFGSLFSWARDPAAAARAQSVHLASQPVGGAPPPPPSSSAGAGGAGRGGGGPGMAAMPGVNQRGVVVMPGGSSSSSSGGGGGGGGGLPAGQDAGLACAMGRPGTTGAQVSLTKAPWAK</sequence>
<organism evidence="12 13">
    <name type="scientific">Thyridium curvatum</name>
    <dbReference type="NCBI Taxonomy" id="1093900"/>
    <lineage>
        <taxon>Eukaryota</taxon>
        <taxon>Fungi</taxon>
        <taxon>Dikarya</taxon>
        <taxon>Ascomycota</taxon>
        <taxon>Pezizomycotina</taxon>
        <taxon>Sordariomycetes</taxon>
        <taxon>Sordariomycetidae</taxon>
        <taxon>Thyridiales</taxon>
        <taxon>Thyridiaceae</taxon>
        <taxon>Thyridium</taxon>
    </lineage>
</organism>
<dbReference type="EC" id="5.2.1.8" evidence="10"/>
<dbReference type="Pfam" id="PF03095">
    <property type="entry name" value="PTPA"/>
    <property type="match status" value="1"/>
</dbReference>
<comment type="similarity">
    <text evidence="4 10">Belongs to the PTPA-type PPIase family.</text>
</comment>
<feature type="region of interest" description="Disordered" evidence="11">
    <location>
        <begin position="1"/>
        <end position="43"/>
    </location>
</feature>
<evidence type="ECO:0000256" key="1">
    <source>
        <dbReference type="ARBA" id="ARBA00000971"/>
    </source>
</evidence>
<dbReference type="InterPro" id="IPR004327">
    <property type="entry name" value="Phstyr_phstse_ac"/>
</dbReference>
<dbReference type="SUPFAM" id="SSF140984">
    <property type="entry name" value="PTPA-like"/>
    <property type="match status" value="1"/>
</dbReference>
<dbReference type="GeneID" id="41973408"/>
<dbReference type="GO" id="GO:0007052">
    <property type="term" value="P:mitotic spindle organization"/>
    <property type="evidence" value="ECO:0007669"/>
    <property type="project" value="TreeGrafter"/>
</dbReference>
<dbReference type="GO" id="GO:0005737">
    <property type="term" value="C:cytoplasm"/>
    <property type="evidence" value="ECO:0007669"/>
    <property type="project" value="UniProtKB-SubCell"/>
</dbReference>
<dbReference type="CDD" id="cd04087">
    <property type="entry name" value="PTPA"/>
    <property type="match status" value="1"/>
</dbReference>
<dbReference type="PANTHER" id="PTHR10012:SF3">
    <property type="entry name" value="SERINE_THREONINE-PROTEIN PHOSPHATASE 2A ACTIVATOR 1"/>
    <property type="match status" value="1"/>
</dbReference>
<gene>
    <name evidence="12" type="ORF">E0L32_005961</name>
</gene>